<evidence type="ECO:0000313" key="2">
    <source>
        <dbReference type="Proteomes" id="UP000070401"/>
    </source>
</evidence>
<dbReference type="AlphaFoldDB" id="A0A133PCG3"/>
<dbReference type="EMBL" id="LRPY01000017">
    <property type="protein sequence ID" value="KXA26153.1"/>
    <property type="molecule type" value="Genomic_DNA"/>
</dbReference>
<dbReference type="PATRIC" id="fig|851.8.peg.153"/>
<accession>A0A133PCG3</accession>
<name>A0A133PCG3_FUSNU</name>
<dbReference type="RefSeq" id="WP_060797719.1">
    <property type="nucleotide sequence ID" value="NZ_KQ956618.1"/>
</dbReference>
<comment type="caution">
    <text evidence="1">The sequence shown here is derived from an EMBL/GenBank/DDBJ whole genome shotgun (WGS) entry which is preliminary data.</text>
</comment>
<proteinExistence type="predicted"/>
<sequence>MFLTFIIFTGIAVFAVLMYQDYLKEKEEIKQYGNFLKGTNVTLDEFIEERDKMDKKFSENDVLWAIYNKRLLNSFFKKEFWMYRATLYDMLKLLHKEKNNREELRYCLKILYYDLSGADKKTPKKLLMIVPDLYKRIIKLKEYFNENMIDDCFKIKFPFHYCNKEIFSNIVNDIFLEENLSIILNKYLDKMKKEPKKAQPIDYTDIINGTWEDDD</sequence>
<keyword evidence="2" id="KW-1185">Reference proteome</keyword>
<protein>
    <submittedName>
        <fullName evidence="1">Uncharacterized protein</fullName>
    </submittedName>
</protein>
<evidence type="ECO:0000313" key="1">
    <source>
        <dbReference type="EMBL" id="KXA26153.1"/>
    </source>
</evidence>
<dbReference type="Proteomes" id="UP000070401">
    <property type="component" value="Unassembled WGS sequence"/>
</dbReference>
<organism evidence="1 2">
    <name type="scientific">Fusobacterium nucleatum</name>
    <dbReference type="NCBI Taxonomy" id="851"/>
    <lineage>
        <taxon>Bacteria</taxon>
        <taxon>Fusobacteriati</taxon>
        <taxon>Fusobacteriota</taxon>
        <taxon>Fusobacteriia</taxon>
        <taxon>Fusobacteriales</taxon>
        <taxon>Fusobacteriaceae</taxon>
        <taxon>Fusobacterium</taxon>
    </lineage>
</organism>
<gene>
    <name evidence="1" type="ORF">HMPREF3221_00155</name>
</gene>
<reference evidence="2" key="1">
    <citation type="submission" date="2016-01" db="EMBL/GenBank/DDBJ databases">
        <authorList>
            <person name="Mitreva M."/>
            <person name="Pepin K.H."/>
            <person name="Mihindukulasuriya K.A."/>
            <person name="Fulton R."/>
            <person name="Fronick C."/>
            <person name="O'Laughlin M."/>
            <person name="Miner T."/>
            <person name="Herter B."/>
            <person name="Rosa B.A."/>
            <person name="Cordes M."/>
            <person name="Tomlinson C."/>
            <person name="Wollam A."/>
            <person name="Palsikar V.B."/>
            <person name="Mardis E.R."/>
            <person name="Wilson R.K."/>
        </authorList>
    </citation>
    <scope>NUCLEOTIDE SEQUENCE [LARGE SCALE GENOMIC DNA]</scope>
    <source>
        <strain evidence="2">MJR7757B</strain>
    </source>
</reference>